<dbReference type="Gene3D" id="3.40.50.720">
    <property type="entry name" value="NAD(P)-binding Rossmann-like Domain"/>
    <property type="match status" value="1"/>
</dbReference>
<dbReference type="EMBL" id="JBHFEH010000014">
    <property type="protein sequence ID" value="KAL2054632.1"/>
    <property type="molecule type" value="Genomic_DNA"/>
</dbReference>
<keyword evidence="4" id="KW-1185">Reference proteome</keyword>
<dbReference type="InterPro" id="IPR036291">
    <property type="entry name" value="NAD(P)-bd_dom_sf"/>
</dbReference>
<proteinExistence type="predicted"/>
<gene>
    <name evidence="3" type="ORF">ABVK25_004935</name>
</gene>
<dbReference type="InterPro" id="IPR051609">
    <property type="entry name" value="NmrA/Isoflavone_reductase-like"/>
</dbReference>
<dbReference type="SUPFAM" id="SSF51735">
    <property type="entry name" value="NAD(P)-binding Rossmann-fold domains"/>
    <property type="match status" value="1"/>
</dbReference>
<dbReference type="PANTHER" id="PTHR47706:SF6">
    <property type="entry name" value="NMRA-LIKE FAMILY PROTEIN (AFU_ORTHOLOGUE AFUA_6G00280)"/>
    <property type="match status" value="1"/>
</dbReference>
<dbReference type="PANTHER" id="PTHR47706">
    <property type="entry name" value="NMRA-LIKE FAMILY PROTEIN"/>
    <property type="match status" value="1"/>
</dbReference>
<evidence type="ECO:0008006" key="5">
    <source>
        <dbReference type="Google" id="ProtNLM"/>
    </source>
</evidence>
<name>A0ABR4BB22_9LECA</name>
<evidence type="ECO:0000313" key="4">
    <source>
        <dbReference type="Proteomes" id="UP001590951"/>
    </source>
</evidence>
<dbReference type="Proteomes" id="UP001590951">
    <property type="component" value="Unassembled WGS sequence"/>
</dbReference>
<keyword evidence="1" id="KW-0521">NADP</keyword>
<evidence type="ECO:0000256" key="2">
    <source>
        <dbReference type="ARBA" id="ARBA00023002"/>
    </source>
</evidence>
<comment type="caution">
    <text evidence="3">The sequence shown here is derived from an EMBL/GenBank/DDBJ whole genome shotgun (WGS) entry which is preliminary data.</text>
</comment>
<keyword evidence="2" id="KW-0560">Oxidoreductase</keyword>
<sequence>MSRGRKETEWVIVSTGIFTSFLFWPPFGVVSEDHKTVRALGGWDTKVTVTTPRDIGGMVAEVVWAAPEFIGVVFTAGETVSYGQVIAVLEKVLGEKVDREVWSVDMLKEELVKDPENWLEKYRVVFAEGRGGVFR</sequence>
<reference evidence="3 4" key="1">
    <citation type="submission" date="2024-09" db="EMBL/GenBank/DDBJ databases">
        <title>Rethinking Asexuality: The Enigmatic Case of Functional Sexual Genes in Lepraria (Stereocaulaceae).</title>
        <authorList>
            <person name="Doellman M."/>
            <person name="Sun Y."/>
            <person name="Barcenas-Pena A."/>
            <person name="Lumbsch H.T."/>
            <person name="Grewe F."/>
        </authorList>
    </citation>
    <scope>NUCLEOTIDE SEQUENCE [LARGE SCALE GENOMIC DNA]</scope>
    <source>
        <strain evidence="3 4">Grewe 0041</strain>
    </source>
</reference>
<accession>A0ABR4BB22</accession>
<evidence type="ECO:0000313" key="3">
    <source>
        <dbReference type="EMBL" id="KAL2054632.1"/>
    </source>
</evidence>
<protein>
    <recommendedName>
        <fullName evidence="5">NmrA-like domain-containing protein</fullName>
    </recommendedName>
</protein>
<organism evidence="3 4">
    <name type="scientific">Lepraria finkii</name>
    <dbReference type="NCBI Taxonomy" id="1340010"/>
    <lineage>
        <taxon>Eukaryota</taxon>
        <taxon>Fungi</taxon>
        <taxon>Dikarya</taxon>
        <taxon>Ascomycota</taxon>
        <taxon>Pezizomycotina</taxon>
        <taxon>Lecanoromycetes</taxon>
        <taxon>OSLEUM clade</taxon>
        <taxon>Lecanoromycetidae</taxon>
        <taxon>Lecanorales</taxon>
        <taxon>Lecanorineae</taxon>
        <taxon>Stereocaulaceae</taxon>
        <taxon>Lepraria</taxon>
    </lineage>
</organism>
<dbReference type="Gene3D" id="3.90.25.10">
    <property type="entry name" value="UDP-galactose 4-epimerase, domain 1"/>
    <property type="match status" value="1"/>
</dbReference>
<evidence type="ECO:0000256" key="1">
    <source>
        <dbReference type="ARBA" id="ARBA00022857"/>
    </source>
</evidence>